<feature type="region of interest" description="Disordered" evidence="1">
    <location>
        <begin position="465"/>
        <end position="509"/>
    </location>
</feature>
<feature type="compositionally biased region" description="Polar residues" evidence="1">
    <location>
        <begin position="711"/>
        <end position="724"/>
    </location>
</feature>
<keyword evidence="4" id="KW-1185">Reference proteome</keyword>
<dbReference type="EMBL" id="BQKI01000001">
    <property type="protein sequence ID" value="GJM85309.1"/>
    <property type="molecule type" value="Genomic_DNA"/>
</dbReference>
<name>A0AAV5BHX4_ELECO</name>
<comment type="caution">
    <text evidence="2">The sequence shown here is derived from an EMBL/GenBank/DDBJ whole genome shotgun (WGS) entry which is preliminary data.</text>
</comment>
<feature type="compositionally biased region" description="Basic and acidic residues" evidence="1">
    <location>
        <begin position="88"/>
        <end position="114"/>
    </location>
</feature>
<evidence type="ECO:0000313" key="3">
    <source>
        <dbReference type="EMBL" id="GJM85937.1"/>
    </source>
</evidence>
<feature type="region of interest" description="Disordered" evidence="1">
    <location>
        <begin position="326"/>
        <end position="345"/>
    </location>
</feature>
<reference evidence="2" key="2">
    <citation type="submission" date="2021-12" db="EMBL/GenBank/DDBJ databases">
        <title>Resequencing data analysis of finger millet.</title>
        <authorList>
            <person name="Hatakeyama M."/>
            <person name="Aluri S."/>
            <person name="Balachadran M.T."/>
            <person name="Sivarajan S.R."/>
            <person name="Poveda L."/>
            <person name="Shimizu-Inatsugi R."/>
            <person name="Schlapbach R."/>
            <person name="Sreeman S.M."/>
            <person name="Shimizu K.K."/>
        </authorList>
    </citation>
    <scope>NUCLEOTIDE SEQUENCE</scope>
</reference>
<dbReference type="EMBL" id="BQKI01000001">
    <property type="protein sequence ID" value="GJM85937.1"/>
    <property type="molecule type" value="Genomic_DNA"/>
</dbReference>
<feature type="region of interest" description="Disordered" evidence="1">
    <location>
        <begin position="534"/>
        <end position="557"/>
    </location>
</feature>
<accession>A0AAV5BHX4</accession>
<feature type="compositionally biased region" description="Basic and acidic residues" evidence="1">
    <location>
        <begin position="122"/>
        <end position="139"/>
    </location>
</feature>
<feature type="compositionally biased region" description="Polar residues" evidence="1">
    <location>
        <begin position="493"/>
        <end position="507"/>
    </location>
</feature>
<feature type="compositionally biased region" description="Low complexity" evidence="1">
    <location>
        <begin position="56"/>
        <end position="69"/>
    </location>
</feature>
<feature type="compositionally biased region" description="Low complexity" evidence="1">
    <location>
        <begin position="152"/>
        <end position="226"/>
    </location>
</feature>
<evidence type="ECO:0000313" key="4">
    <source>
        <dbReference type="Proteomes" id="UP001054889"/>
    </source>
</evidence>
<evidence type="ECO:0000313" key="2">
    <source>
        <dbReference type="EMBL" id="GJM85309.1"/>
    </source>
</evidence>
<evidence type="ECO:0000256" key="1">
    <source>
        <dbReference type="SAM" id="MobiDB-lite"/>
    </source>
</evidence>
<feature type="region of interest" description="Disordered" evidence="1">
    <location>
        <begin position="19"/>
        <end position="226"/>
    </location>
</feature>
<organism evidence="2 4">
    <name type="scientific">Eleusine coracana subsp. coracana</name>
    <dbReference type="NCBI Taxonomy" id="191504"/>
    <lineage>
        <taxon>Eukaryota</taxon>
        <taxon>Viridiplantae</taxon>
        <taxon>Streptophyta</taxon>
        <taxon>Embryophyta</taxon>
        <taxon>Tracheophyta</taxon>
        <taxon>Spermatophyta</taxon>
        <taxon>Magnoliopsida</taxon>
        <taxon>Liliopsida</taxon>
        <taxon>Poales</taxon>
        <taxon>Poaceae</taxon>
        <taxon>PACMAD clade</taxon>
        <taxon>Chloridoideae</taxon>
        <taxon>Cynodonteae</taxon>
        <taxon>Eleusininae</taxon>
        <taxon>Eleusine</taxon>
    </lineage>
</organism>
<feature type="region of interest" description="Disordered" evidence="1">
    <location>
        <begin position="667"/>
        <end position="767"/>
    </location>
</feature>
<dbReference type="PANTHER" id="PTHR34112">
    <property type="entry name" value="C-JUN-AMINO-TERMINAL KINASE-INTERACTING PROTEIN"/>
    <property type="match status" value="1"/>
</dbReference>
<dbReference type="AlphaFoldDB" id="A0AAV5BHX4"/>
<gene>
    <name evidence="2" type="primary">ga01059</name>
    <name evidence="3" type="synonym">ga01746</name>
    <name evidence="2" type="ORF">PR202_ga01059</name>
    <name evidence="3" type="ORF">PR202_ga01746</name>
</gene>
<dbReference type="PANTHER" id="PTHR34112:SF16">
    <property type="entry name" value="OS02G0566700 PROTEIN"/>
    <property type="match status" value="1"/>
</dbReference>
<proteinExistence type="predicted"/>
<feature type="compositionally biased region" description="Low complexity" evidence="1">
    <location>
        <begin position="470"/>
        <end position="482"/>
    </location>
</feature>
<protein>
    <submittedName>
        <fullName evidence="2">Uncharacterized protein</fullName>
    </submittedName>
</protein>
<reference evidence="2" key="1">
    <citation type="journal article" date="2018" name="DNA Res.">
        <title>Multiple hybrid de novo genome assembly of finger millet, an orphan allotetraploid crop.</title>
        <authorList>
            <person name="Hatakeyama M."/>
            <person name="Aluri S."/>
            <person name="Balachadran M.T."/>
            <person name="Sivarajan S.R."/>
            <person name="Patrignani A."/>
            <person name="Gruter S."/>
            <person name="Poveda L."/>
            <person name="Shimizu-Inatsugi R."/>
            <person name="Baeten J."/>
            <person name="Francoijs K.J."/>
            <person name="Nataraja K.N."/>
            <person name="Reddy Y.A.N."/>
            <person name="Phadnis S."/>
            <person name="Ravikumar R.L."/>
            <person name="Schlapbach R."/>
            <person name="Sreeman S.M."/>
            <person name="Shimizu K.K."/>
        </authorList>
    </citation>
    <scope>NUCLEOTIDE SEQUENCE</scope>
</reference>
<sequence>MAMEQDELAFKPQWLMQGGAKAAGAASIFAAPSSRPDNQVKGGSSRNHSSGRDNSRQPSSRKSSGSIGSRRPDRDAMVKTRGYANFGRNREKDREKDFNSRGRESRQVAADRDGFQSFSTCKPERDRLNRARLKAETRNKGVAIGLNNDSTSRSNADVSSSKSNDVVSSSESSVPVSNAAASTSLSNAALSTSPSNAAVSTSPSNAAVSTSPSNAAASTSPSNAAANTSVNTASVSTSVSTASVSTSVSTTAVSTSVITAADAYRSNAALNAPRSSAALSTSRSSSALTASRSNAALTASRSNAALTASRSNIALSASRSNSVLSASRSNAVVSTPRSSAAGMDFEREFPQLNLEDKIGRQGVSRVPSPGISTPIQNVPLINTSDGWNSVLADLPLLKDAKKSQAASSVLQTAPSKQTEAVSNNGAALSMAETVMQAPLRISTGPQLSIEAQKIEERTLRQYTLRPLTPPASKSSVLSSLKTKSARMGDPTGPTKTAQQLKMHSANGSVRAPVKIDMSKLSQSGSFQVLNREQNGTVHTSKDSSNPVSPPAPSVSMEPLKKSVVSQKINISTNELSLPLQGPCGDRKSNVRDKHRFFESLRTKSSNGSSTTLETGCQQFPSSLVDVKQDSSLNVGNDQSMFPTGTKCLGNGKCFCEEVNSSEGFQKHLSDNEENNSSMKTDGADGVPQQLEKGEADSSSEPADTGDEEFQLSLSDSGAEGSSFSAPADSDDGFNRSQSGSEEASSSEATEPEDDEYPAEPPAEDKPFLISLGWREDEVVQPLGLEEIADSVKGCAELEKKLWSMESNANVRIILLNILGRAK</sequence>
<dbReference type="Proteomes" id="UP001054889">
    <property type="component" value="Unassembled WGS sequence"/>
</dbReference>
<feature type="compositionally biased region" description="Low complexity" evidence="1">
    <location>
        <begin position="736"/>
        <end position="748"/>
    </location>
</feature>
<feature type="compositionally biased region" description="Low complexity" evidence="1">
    <location>
        <begin position="19"/>
        <end position="34"/>
    </location>
</feature>
<feature type="compositionally biased region" description="Polar residues" evidence="1">
    <location>
        <begin position="35"/>
        <end position="48"/>
    </location>
</feature>